<feature type="region of interest" description="Disordered" evidence="6">
    <location>
        <begin position="332"/>
        <end position="360"/>
    </location>
</feature>
<dbReference type="GO" id="GO:0008270">
    <property type="term" value="F:zinc ion binding"/>
    <property type="evidence" value="ECO:0007669"/>
    <property type="project" value="UniProtKB-KW"/>
</dbReference>
<keyword evidence="3" id="KW-0863">Zinc-finger</keyword>
<keyword evidence="4" id="KW-0862">Zinc</keyword>
<dbReference type="EMBL" id="OA569842">
    <property type="protein sequence ID" value="CAD7202835.1"/>
    <property type="molecule type" value="Genomic_DNA"/>
</dbReference>
<evidence type="ECO:0000313" key="7">
    <source>
        <dbReference type="EMBL" id="CAD7202835.1"/>
    </source>
</evidence>
<evidence type="ECO:0000256" key="6">
    <source>
        <dbReference type="SAM" id="MobiDB-lite"/>
    </source>
</evidence>
<dbReference type="PANTHER" id="PTHR13340">
    <property type="entry name" value="GATA ZINC FINGER DOMAIN-CONTAINING"/>
    <property type="match status" value="1"/>
</dbReference>
<comment type="subcellular location">
    <subcellularLocation>
        <location evidence="1">Nucleus</location>
    </subcellularLocation>
</comment>
<evidence type="ECO:0008006" key="8">
    <source>
        <dbReference type="Google" id="ProtNLM"/>
    </source>
</evidence>
<evidence type="ECO:0000256" key="1">
    <source>
        <dbReference type="ARBA" id="ARBA00004123"/>
    </source>
</evidence>
<keyword evidence="2" id="KW-0479">Metal-binding</keyword>
<proteinExistence type="predicted"/>
<dbReference type="GO" id="GO:0005634">
    <property type="term" value="C:nucleus"/>
    <property type="evidence" value="ECO:0007669"/>
    <property type="project" value="UniProtKB-SubCell"/>
</dbReference>
<dbReference type="GO" id="GO:0006325">
    <property type="term" value="P:chromatin organization"/>
    <property type="evidence" value="ECO:0007669"/>
    <property type="project" value="TreeGrafter"/>
</dbReference>
<evidence type="ECO:0000256" key="5">
    <source>
        <dbReference type="ARBA" id="ARBA00023242"/>
    </source>
</evidence>
<keyword evidence="5" id="KW-0539">Nucleus</keyword>
<name>A0A7R8ZEW2_TIMDO</name>
<gene>
    <name evidence="7" type="ORF">TDIB3V08_LOCUS9014</name>
</gene>
<protein>
    <recommendedName>
        <fullName evidence="8">GATA zinc finger domain-containing protein 1</fullName>
    </recommendedName>
</protein>
<accession>A0A7R8ZEW2</accession>
<dbReference type="AlphaFoldDB" id="A0A7R8ZEW2"/>
<organism evidence="7">
    <name type="scientific">Timema douglasi</name>
    <name type="common">Walking stick</name>
    <dbReference type="NCBI Taxonomy" id="61478"/>
    <lineage>
        <taxon>Eukaryota</taxon>
        <taxon>Metazoa</taxon>
        <taxon>Ecdysozoa</taxon>
        <taxon>Arthropoda</taxon>
        <taxon>Hexapoda</taxon>
        <taxon>Insecta</taxon>
        <taxon>Pterygota</taxon>
        <taxon>Neoptera</taxon>
        <taxon>Polyneoptera</taxon>
        <taxon>Phasmatodea</taxon>
        <taxon>Timematodea</taxon>
        <taxon>Timematoidea</taxon>
        <taxon>Timematidae</taxon>
        <taxon>Timema</taxon>
    </lineage>
</organism>
<dbReference type="InterPro" id="IPR039050">
    <property type="entry name" value="GATAD1"/>
</dbReference>
<sequence>MLRWIPLVPVSAINVNQSAHPAPAPVISSFRKGCKLMNKQEDVDMEMGKKKEAEENAIKITQDSRPKPIPLPSPSTDLTPLEIKVVSRRKAPPRRSKRLKHSTLATPKELNPTERGQRVVEVEKKTVEFLMDQEHGVRTTDLRIRKIGKVELEEVNPHLRGGRVENHLEKPPPIHPTEIRISISPSSAFELHNKRGTYFQVGDIVSMVGQDNRTYYAQLRGFLTDQYCDKSTVITWIVPTHASPPPTWGFDPDTYVFEHSNSLYVCRRSPISVFETRKPSTGKYSSPMASLVLTDSSQLTSDRQNLAYDEESPRKLETMTFVMHAPNDYFKVKQSPYPPSNPQPRDYRPPWGRLATAGQR</sequence>
<reference evidence="7" key="1">
    <citation type="submission" date="2020-11" db="EMBL/GenBank/DDBJ databases">
        <authorList>
            <person name="Tran Van P."/>
        </authorList>
    </citation>
    <scope>NUCLEOTIDE SEQUENCE</scope>
</reference>
<dbReference type="PANTHER" id="PTHR13340:SF2">
    <property type="entry name" value="GATA ZINC FINGER DOMAIN-CONTAINING PROTEIN 1"/>
    <property type="match status" value="1"/>
</dbReference>
<evidence type="ECO:0000256" key="2">
    <source>
        <dbReference type="ARBA" id="ARBA00022723"/>
    </source>
</evidence>
<evidence type="ECO:0000256" key="3">
    <source>
        <dbReference type="ARBA" id="ARBA00022771"/>
    </source>
</evidence>
<evidence type="ECO:0000256" key="4">
    <source>
        <dbReference type="ARBA" id="ARBA00022833"/>
    </source>
</evidence>